<accession>A0ABW4K3K7</accession>
<dbReference type="Proteomes" id="UP001597308">
    <property type="component" value="Unassembled WGS sequence"/>
</dbReference>
<feature type="chain" id="PRO_5046400962" evidence="1">
    <location>
        <begin position="20"/>
        <end position="139"/>
    </location>
</feature>
<feature type="signal peptide" evidence="1">
    <location>
        <begin position="1"/>
        <end position="19"/>
    </location>
</feature>
<dbReference type="RefSeq" id="WP_378796974.1">
    <property type="nucleotide sequence ID" value="NZ_JBHUER010000002.1"/>
</dbReference>
<name>A0ABW4K3K7_9HYPH</name>
<evidence type="ECO:0000256" key="1">
    <source>
        <dbReference type="SAM" id="SignalP"/>
    </source>
</evidence>
<evidence type="ECO:0000313" key="3">
    <source>
        <dbReference type="Proteomes" id="UP001597308"/>
    </source>
</evidence>
<evidence type="ECO:0000313" key="2">
    <source>
        <dbReference type="EMBL" id="MFD1702018.1"/>
    </source>
</evidence>
<sequence>MRFAATALLLGAVVAPALASDRNDPPARAKASPTPSASDLGMALMSAAVRMDGSLVRGEGAQSAVNLAKGAYEVSFGRDITNCALTATIGVVEAFDTPPSLFAVVSPRAGDPSAVFLRILDVNGTLTNGPFHLTVFCGR</sequence>
<gene>
    <name evidence="2" type="ORF">ACFSCV_03280</name>
</gene>
<keyword evidence="1" id="KW-0732">Signal</keyword>
<comment type="caution">
    <text evidence="2">The sequence shown here is derived from an EMBL/GenBank/DDBJ whole genome shotgun (WGS) entry which is preliminary data.</text>
</comment>
<organism evidence="2 3">
    <name type="scientific">Methylopila henanensis</name>
    <dbReference type="NCBI Taxonomy" id="873516"/>
    <lineage>
        <taxon>Bacteria</taxon>
        <taxon>Pseudomonadati</taxon>
        <taxon>Pseudomonadota</taxon>
        <taxon>Alphaproteobacteria</taxon>
        <taxon>Hyphomicrobiales</taxon>
        <taxon>Methylopilaceae</taxon>
        <taxon>Methylopila</taxon>
    </lineage>
</organism>
<dbReference type="EMBL" id="JBHUER010000002">
    <property type="protein sequence ID" value="MFD1702018.1"/>
    <property type="molecule type" value="Genomic_DNA"/>
</dbReference>
<proteinExistence type="predicted"/>
<reference evidence="3" key="1">
    <citation type="journal article" date="2019" name="Int. J. Syst. Evol. Microbiol.">
        <title>The Global Catalogue of Microorganisms (GCM) 10K type strain sequencing project: providing services to taxonomists for standard genome sequencing and annotation.</title>
        <authorList>
            <consortium name="The Broad Institute Genomics Platform"/>
            <consortium name="The Broad Institute Genome Sequencing Center for Infectious Disease"/>
            <person name="Wu L."/>
            <person name="Ma J."/>
        </authorList>
    </citation>
    <scope>NUCLEOTIDE SEQUENCE [LARGE SCALE GENOMIC DNA]</scope>
    <source>
        <strain evidence="3">KCTC 23707</strain>
    </source>
</reference>
<protein>
    <submittedName>
        <fullName evidence="2">Uncharacterized protein</fullName>
    </submittedName>
</protein>
<keyword evidence="3" id="KW-1185">Reference proteome</keyword>